<protein>
    <recommendedName>
        <fullName evidence="1">Reverse transcriptase zinc-binding domain-containing protein</fullName>
    </recommendedName>
</protein>
<sequence length="130" mass="14886">MSTDENLMKRGCTMVSICVLCMASAENNPHIFLHCPFADAMWKQLDDIFQHHFDTTEVPIRLKNAPKVSLVLWQDPSILWVKVNTDGSFLHNSSACEGIIRGHYANHLWGFTSKRSHVSDKMGLPNYRFH</sequence>
<name>A0A2K3LR70_TRIPR</name>
<evidence type="ECO:0000313" key="3">
    <source>
        <dbReference type="Proteomes" id="UP000236291"/>
    </source>
</evidence>
<comment type="caution">
    <text evidence="2">The sequence shown here is derived from an EMBL/GenBank/DDBJ whole genome shotgun (WGS) entry which is preliminary data.</text>
</comment>
<evidence type="ECO:0000313" key="2">
    <source>
        <dbReference type="EMBL" id="PNX81031.1"/>
    </source>
</evidence>
<reference evidence="2 3" key="1">
    <citation type="journal article" date="2014" name="Am. J. Bot.">
        <title>Genome assembly and annotation for red clover (Trifolium pratense; Fabaceae).</title>
        <authorList>
            <person name="Istvanek J."/>
            <person name="Jaros M."/>
            <person name="Krenek A."/>
            <person name="Repkova J."/>
        </authorList>
    </citation>
    <scope>NUCLEOTIDE SEQUENCE [LARGE SCALE GENOMIC DNA]</scope>
    <source>
        <strain evidence="3">cv. Tatra</strain>
        <tissue evidence="2">Young leaves</tissue>
    </source>
</reference>
<evidence type="ECO:0000259" key="1">
    <source>
        <dbReference type="Pfam" id="PF13966"/>
    </source>
</evidence>
<reference evidence="2 3" key="2">
    <citation type="journal article" date="2017" name="Front. Plant Sci.">
        <title>Gene Classification and Mining of Molecular Markers Useful in Red Clover (Trifolium pratense) Breeding.</title>
        <authorList>
            <person name="Istvanek J."/>
            <person name="Dluhosova J."/>
            <person name="Dluhos P."/>
            <person name="Patkova L."/>
            <person name="Nedelnik J."/>
            <person name="Repkova J."/>
        </authorList>
    </citation>
    <scope>NUCLEOTIDE SEQUENCE [LARGE SCALE GENOMIC DNA]</scope>
    <source>
        <strain evidence="3">cv. Tatra</strain>
        <tissue evidence="2">Young leaves</tissue>
    </source>
</reference>
<organism evidence="2 3">
    <name type="scientific">Trifolium pratense</name>
    <name type="common">Red clover</name>
    <dbReference type="NCBI Taxonomy" id="57577"/>
    <lineage>
        <taxon>Eukaryota</taxon>
        <taxon>Viridiplantae</taxon>
        <taxon>Streptophyta</taxon>
        <taxon>Embryophyta</taxon>
        <taxon>Tracheophyta</taxon>
        <taxon>Spermatophyta</taxon>
        <taxon>Magnoliopsida</taxon>
        <taxon>eudicotyledons</taxon>
        <taxon>Gunneridae</taxon>
        <taxon>Pentapetalae</taxon>
        <taxon>rosids</taxon>
        <taxon>fabids</taxon>
        <taxon>Fabales</taxon>
        <taxon>Fabaceae</taxon>
        <taxon>Papilionoideae</taxon>
        <taxon>50 kb inversion clade</taxon>
        <taxon>NPAAA clade</taxon>
        <taxon>Hologalegina</taxon>
        <taxon>IRL clade</taxon>
        <taxon>Trifolieae</taxon>
        <taxon>Trifolium</taxon>
    </lineage>
</organism>
<dbReference type="InterPro" id="IPR026960">
    <property type="entry name" value="RVT-Znf"/>
</dbReference>
<dbReference type="Pfam" id="PF13966">
    <property type="entry name" value="zf-RVT"/>
    <property type="match status" value="1"/>
</dbReference>
<dbReference type="Proteomes" id="UP000236291">
    <property type="component" value="Unassembled WGS sequence"/>
</dbReference>
<dbReference type="EMBL" id="ASHM01039105">
    <property type="protein sequence ID" value="PNX81031.1"/>
    <property type="molecule type" value="Genomic_DNA"/>
</dbReference>
<proteinExistence type="predicted"/>
<accession>A0A2K3LR70</accession>
<gene>
    <name evidence="2" type="ORF">L195_g037046</name>
</gene>
<dbReference type="AlphaFoldDB" id="A0A2K3LR70"/>
<feature type="domain" description="Reverse transcriptase zinc-binding" evidence="1">
    <location>
        <begin position="2"/>
        <end position="42"/>
    </location>
</feature>